<organism evidence="1">
    <name type="scientific">Candidatus Methanophaga sp. ANME-1 ERB7</name>
    <dbReference type="NCBI Taxonomy" id="2759913"/>
    <lineage>
        <taxon>Archaea</taxon>
        <taxon>Methanobacteriati</taxon>
        <taxon>Methanobacteriota</taxon>
        <taxon>Stenosarchaea group</taxon>
        <taxon>Methanomicrobia</taxon>
        <taxon>Candidatus Methanophagales</taxon>
        <taxon>Candidatus Methanophagaceae</taxon>
        <taxon>Candidatus Methanophaga</taxon>
    </lineage>
</organism>
<sequence length="404" mass="43464">MRKRIFVVVGFLVGLCLLTTLAFATLVVSTSDPTVGIESANVEECGAAVVSIMIENVSNLGYARVNLTFDESVVSVTAISDSDFDSTPNIYTKGPGWALLEGAQSEKGLEGTVRLCDVKLDAIGERGDMSLLNLIDVALDDMQMKPITVYEINYGYANITIAGPPFGAIPDAEIEIWILNNGVWTKDPITMYCGDSTPLLIRTAEYQGISMVETSRRGRRVDTEYLGWYARGNYRYSFIADRFGTHKIVANGTITGSSNVLSVNVIVSYSSGLPPSTTVRIGNAVAGGGENAVVSIMIENVNDLGYAGVNLSFNESVVNVTAISNSDFVFPPNNYIRGPGWVFLEGGQSEKELKGPVRLCNVKLYSVGECGDMSPLNLTDVALDDMRMKTITVGKIICGSFATI</sequence>
<dbReference type="GO" id="GO:0030246">
    <property type="term" value="F:carbohydrate binding"/>
    <property type="evidence" value="ECO:0007669"/>
    <property type="project" value="InterPro"/>
</dbReference>
<accession>A0A7G9Z7Z0</accession>
<gene>
    <name evidence="1" type="ORF">JCABFCCD_00015</name>
</gene>
<proteinExistence type="predicted"/>
<dbReference type="Gene3D" id="2.60.40.680">
    <property type="match status" value="2"/>
</dbReference>
<name>A0A7G9Z7Z0_9EURY</name>
<protein>
    <recommendedName>
        <fullName evidence="2">Cohesin domain-containing protein</fullName>
    </recommendedName>
</protein>
<dbReference type="InterPro" id="IPR008965">
    <property type="entry name" value="CBM2/CBM3_carb-bd_dom_sf"/>
</dbReference>
<dbReference type="EMBL" id="MT631654">
    <property type="protein sequence ID" value="QNO56374.1"/>
    <property type="molecule type" value="Genomic_DNA"/>
</dbReference>
<reference evidence="1" key="1">
    <citation type="submission" date="2020-06" db="EMBL/GenBank/DDBJ databases">
        <title>Unique genomic features of the anaerobic methanotrophic archaea.</title>
        <authorList>
            <person name="Chadwick G.L."/>
            <person name="Skennerton C.T."/>
            <person name="Laso-Perez R."/>
            <person name="Leu A.O."/>
            <person name="Speth D.R."/>
            <person name="Yu H."/>
            <person name="Morgan-Lang C."/>
            <person name="Hatzenpichler R."/>
            <person name="Goudeau D."/>
            <person name="Malmstrom R."/>
            <person name="Brazelton W.J."/>
            <person name="Woyke T."/>
            <person name="Hallam S.J."/>
            <person name="Tyson G.W."/>
            <person name="Wegener G."/>
            <person name="Boetius A."/>
            <person name="Orphan V."/>
        </authorList>
    </citation>
    <scope>NUCLEOTIDE SEQUENCE</scope>
</reference>
<dbReference type="SUPFAM" id="SSF49384">
    <property type="entry name" value="Carbohydrate-binding domain"/>
    <property type="match status" value="2"/>
</dbReference>
<evidence type="ECO:0000313" key="1">
    <source>
        <dbReference type="EMBL" id="QNO56374.1"/>
    </source>
</evidence>
<dbReference type="AlphaFoldDB" id="A0A7G9Z7Z0"/>
<evidence type="ECO:0008006" key="2">
    <source>
        <dbReference type="Google" id="ProtNLM"/>
    </source>
</evidence>